<organism evidence="2 3">
    <name type="scientific">Weissella halotolerans DSM 20190</name>
    <dbReference type="NCBI Taxonomy" id="1123500"/>
    <lineage>
        <taxon>Bacteria</taxon>
        <taxon>Bacillati</taxon>
        <taxon>Bacillota</taxon>
        <taxon>Bacilli</taxon>
        <taxon>Lactobacillales</taxon>
        <taxon>Lactobacillaceae</taxon>
        <taxon>Weissella</taxon>
    </lineage>
</organism>
<dbReference type="STRING" id="1123500.GCA_000420365_00967"/>
<dbReference type="PATRIC" id="fig|1123500.6.peg.1035"/>
<feature type="transmembrane region" description="Helical" evidence="1">
    <location>
        <begin position="24"/>
        <end position="42"/>
    </location>
</feature>
<feature type="transmembrane region" description="Helical" evidence="1">
    <location>
        <begin position="62"/>
        <end position="80"/>
    </location>
</feature>
<evidence type="ECO:0000313" key="3">
    <source>
        <dbReference type="Proteomes" id="UP000051296"/>
    </source>
</evidence>
<evidence type="ECO:0000313" key="2">
    <source>
        <dbReference type="EMBL" id="KRN31774.1"/>
    </source>
</evidence>
<dbReference type="AlphaFoldDB" id="A0A0R2FUR8"/>
<proteinExistence type="predicted"/>
<keyword evidence="3" id="KW-1185">Reference proteome</keyword>
<evidence type="ECO:0000256" key="1">
    <source>
        <dbReference type="SAM" id="Phobius"/>
    </source>
</evidence>
<dbReference type="EMBL" id="JQAX01000003">
    <property type="protein sequence ID" value="KRN31774.1"/>
    <property type="molecule type" value="Genomic_DNA"/>
</dbReference>
<keyword evidence="1" id="KW-0812">Transmembrane</keyword>
<comment type="caution">
    <text evidence="2">The sequence shown here is derived from an EMBL/GenBank/DDBJ whole genome shotgun (WGS) entry which is preliminary data.</text>
</comment>
<dbReference type="eggNOG" id="COG4095">
    <property type="taxonomic scope" value="Bacteria"/>
</dbReference>
<evidence type="ECO:0008006" key="4">
    <source>
        <dbReference type="Google" id="ProtNLM"/>
    </source>
</evidence>
<reference evidence="2 3" key="1">
    <citation type="journal article" date="2015" name="Genome Announc.">
        <title>Expanding the biotechnology potential of lactobacilli through comparative genomics of 213 strains and associated genera.</title>
        <authorList>
            <person name="Sun Z."/>
            <person name="Harris H.M."/>
            <person name="McCann A."/>
            <person name="Guo C."/>
            <person name="Argimon S."/>
            <person name="Zhang W."/>
            <person name="Yang X."/>
            <person name="Jeffery I.B."/>
            <person name="Cooney J.C."/>
            <person name="Kagawa T.F."/>
            <person name="Liu W."/>
            <person name="Song Y."/>
            <person name="Salvetti E."/>
            <person name="Wrobel A."/>
            <person name="Rasinkangas P."/>
            <person name="Parkhill J."/>
            <person name="Rea M.C."/>
            <person name="O'Sullivan O."/>
            <person name="Ritari J."/>
            <person name="Douillard F.P."/>
            <person name="Paul Ross R."/>
            <person name="Yang R."/>
            <person name="Briner A.E."/>
            <person name="Felis G.E."/>
            <person name="de Vos W.M."/>
            <person name="Barrangou R."/>
            <person name="Klaenhammer T.R."/>
            <person name="Caufield P.W."/>
            <person name="Cui Y."/>
            <person name="Zhang H."/>
            <person name="O'Toole P.W."/>
        </authorList>
    </citation>
    <scope>NUCLEOTIDE SEQUENCE [LARGE SCALE GENOMIC DNA]</scope>
    <source>
        <strain evidence="2 3">DSM 20190</strain>
    </source>
</reference>
<keyword evidence="1" id="KW-0472">Membrane</keyword>
<keyword evidence="1" id="KW-1133">Transmembrane helix</keyword>
<feature type="transmembrane region" description="Helical" evidence="1">
    <location>
        <begin position="87"/>
        <end position="105"/>
    </location>
</feature>
<accession>A0A0R2FUR8</accession>
<dbReference type="Gene3D" id="1.20.1280.290">
    <property type="match status" value="1"/>
</dbReference>
<dbReference type="InParanoid" id="A0A0R2FUR8"/>
<name>A0A0R2FUR8_9LACO</name>
<gene>
    <name evidence="2" type="ORF">IV68_GL001031</name>
</gene>
<dbReference type="Proteomes" id="UP000051296">
    <property type="component" value="Unassembled WGS sequence"/>
</dbReference>
<protein>
    <recommendedName>
        <fullName evidence="4">Integral membrane protein</fullName>
    </recommendedName>
</protein>
<sequence length="107" mass="11967">MSEQPEENGTSKQVKKITPTEKKVLHQIAVLASWMSVLMYVSYIPQIYGNLHGNPSNPIQPFVAMINCIFWTIHGLFGLDGHTRDKAIIFANVPGIIFGFLAFLTSF</sequence>